<proteinExistence type="predicted"/>
<dbReference type="EMBL" id="BMAV01026747">
    <property type="protein sequence ID" value="GFS52998.1"/>
    <property type="molecule type" value="Genomic_DNA"/>
</dbReference>
<comment type="caution">
    <text evidence="2">The sequence shown here is derived from an EMBL/GenBank/DDBJ whole genome shotgun (WGS) entry which is preliminary data.</text>
</comment>
<feature type="region of interest" description="Disordered" evidence="1">
    <location>
        <begin position="28"/>
        <end position="51"/>
    </location>
</feature>
<organism evidence="2 3">
    <name type="scientific">Trichonephila inaurata madagascariensis</name>
    <dbReference type="NCBI Taxonomy" id="2747483"/>
    <lineage>
        <taxon>Eukaryota</taxon>
        <taxon>Metazoa</taxon>
        <taxon>Ecdysozoa</taxon>
        <taxon>Arthropoda</taxon>
        <taxon>Chelicerata</taxon>
        <taxon>Arachnida</taxon>
        <taxon>Araneae</taxon>
        <taxon>Araneomorphae</taxon>
        <taxon>Entelegynae</taxon>
        <taxon>Araneoidea</taxon>
        <taxon>Nephilidae</taxon>
        <taxon>Trichonephila</taxon>
        <taxon>Trichonephila inaurata</taxon>
    </lineage>
</organism>
<dbReference type="Proteomes" id="UP000886998">
    <property type="component" value="Unassembled WGS sequence"/>
</dbReference>
<name>A0A8X6JAS2_9ARAC</name>
<sequence length="111" mass="11875">MDPSEWLSPAPARGHSVRVRAGVVPAVPASLQPHHPPHRVPGTAGPSSFSHDHRTLAFLQPGAWCVQSSKRWRCTDGGRDHRFLSGAVHHVSHHGCFCGSSGASGAKNHVR</sequence>
<gene>
    <name evidence="2" type="ORF">TNIN_44011</name>
</gene>
<evidence type="ECO:0000313" key="2">
    <source>
        <dbReference type="EMBL" id="GFS52998.1"/>
    </source>
</evidence>
<dbReference type="AlphaFoldDB" id="A0A8X6JAS2"/>
<evidence type="ECO:0000256" key="1">
    <source>
        <dbReference type="SAM" id="MobiDB-lite"/>
    </source>
</evidence>
<protein>
    <submittedName>
        <fullName evidence="2">Uncharacterized protein</fullName>
    </submittedName>
</protein>
<keyword evidence="3" id="KW-1185">Reference proteome</keyword>
<accession>A0A8X6JAS2</accession>
<evidence type="ECO:0000313" key="3">
    <source>
        <dbReference type="Proteomes" id="UP000886998"/>
    </source>
</evidence>
<reference evidence="2" key="1">
    <citation type="submission" date="2020-08" db="EMBL/GenBank/DDBJ databases">
        <title>Multicomponent nature underlies the extraordinary mechanical properties of spider dragline silk.</title>
        <authorList>
            <person name="Kono N."/>
            <person name="Nakamura H."/>
            <person name="Mori M."/>
            <person name="Yoshida Y."/>
            <person name="Ohtoshi R."/>
            <person name="Malay A.D."/>
            <person name="Moran D.A.P."/>
            <person name="Tomita M."/>
            <person name="Numata K."/>
            <person name="Arakawa K."/>
        </authorList>
    </citation>
    <scope>NUCLEOTIDE SEQUENCE</scope>
</reference>